<dbReference type="OrthoDB" id="2224262at2759"/>
<dbReference type="Pfam" id="PF04120">
    <property type="entry name" value="Iron_permease"/>
    <property type="match status" value="3"/>
</dbReference>
<organism evidence="2 3">
    <name type="scientific">Gnomoniopsis smithogilvyi</name>
    <dbReference type="NCBI Taxonomy" id="1191159"/>
    <lineage>
        <taxon>Eukaryota</taxon>
        <taxon>Fungi</taxon>
        <taxon>Dikarya</taxon>
        <taxon>Ascomycota</taxon>
        <taxon>Pezizomycotina</taxon>
        <taxon>Sordariomycetes</taxon>
        <taxon>Sordariomycetidae</taxon>
        <taxon>Diaporthales</taxon>
        <taxon>Gnomoniaceae</taxon>
        <taxon>Gnomoniopsis</taxon>
    </lineage>
</organism>
<dbReference type="InterPro" id="IPR007251">
    <property type="entry name" value="Iron_permease_Fet4"/>
</dbReference>
<keyword evidence="1" id="KW-0472">Membrane</keyword>
<feature type="transmembrane region" description="Helical" evidence="1">
    <location>
        <begin position="73"/>
        <end position="94"/>
    </location>
</feature>
<feature type="transmembrane region" description="Helical" evidence="1">
    <location>
        <begin position="296"/>
        <end position="318"/>
    </location>
</feature>
<accession>A0A9W8YT47</accession>
<protein>
    <submittedName>
        <fullName evidence="2">Low-affinity Fe(2+) transport protein</fullName>
    </submittedName>
</protein>
<sequence>MGFNPIRGVKKFFHDLRNAPTSQYIVSCAADSQFPSQTKLDIPEKVHYLETSQKKKKSGGVLDKVVAAAGSRWALAFVFLLLIAWGVLGAVFGATDTWQVYLQDVSSLQSYTSATLLMRQQNTNTQGLLKRICNLLSRSQSNERMIRSLNKEQRDALRDSRAHIRSDITEALKMNEDIFDRISNKVAQAAGSLVALSIYTLAIITWVFLGIPAQFTDTWQLWVNTGTALEITVITMFLQNIRQQHDNHLQKTVTAIETIDKDIEMQLRRMTGDMTPNPTISSQPPVLSRWIKAIDIYGFIIGGSIGITISAVVLMLWISVGEDLEFDDNWWLIIGTYTGLIGFIDSFILKNVDHRETQMAEKHFKLLVEQDAKVFGLMGIECPLEQPEPKLNLQKRISKRIGHAVESTLASYMAVSSVGILLIIASAMQWSETGQLLCNTPTMIFEGFLLLTLLEAHNLADDKKRLIYDDILNRRLVLDKHLAAGGEDSDAFSLNEKDGMYVQTFQVNGVDVEMGRPL</sequence>
<evidence type="ECO:0000313" key="3">
    <source>
        <dbReference type="Proteomes" id="UP001140453"/>
    </source>
</evidence>
<feature type="transmembrane region" description="Helical" evidence="1">
    <location>
        <begin position="409"/>
        <end position="428"/>
    </location>
</feature>
<keyword evidence="1" id="KW-1133">Transmembrane helix</keyword>
<dbReference type="Proteomes" id="UP001140453">
    <property type="component" value="Unassembled WGS sequence"/>
</dbReference>
<feature type="transmembrane region" description="Helical" evidence="1">
    <location>
        <begin position="189"/>
        <end position="209"/>
    </location>
</feature>
<keyword evidence="1" id="KW-0812">Transmembrane</keyword>
<comment type="caution">
    <text evidence="2">The sequence shown here is derived from an EMBL/GenBank/DDBJ whole genome shotgun (WGS) entry which is preliminary data.</text>
</comment>
<evidence type="ECO:0000256" key="1">
    <source>
        <dbReference type="SAM" id="Phobius"/>
    </source>
</evidence>
<gene>
    <name evidence="2" type="primary">FET4</name>
    <name evidence="2" type="ORF">N0V93_004726</name>
</gene>
<reference evidence="2" key="1">
    <citation type="submission" date="2022-10" db="EMBL/GenBank/DDBJ databases">
        <title>Tapping the CABI collections for fungal endophytes: first genome assemblies for Collariella, Neodidymelliopsis, Ascochyta clinopodiicola, Didymella pomorum, Didymosphaeria variabile, Neocosmospora piperis and Neocucurbitaria cava.</title>
        <authorList>
            <person name="Hill R."/>
        </authorList>
    </citation>
    <scope>NUCLEOTIDE SEQUENCE</scope>
    <source>
        <strain evidence="2">IMI 355082</strain>
    </source>
</reference>
<feature type="transmembrane region" description="Helical" evidence="1">
    <location>
        <begin position="330"/>
        <end position="349"/>
    </location>
</feature>
<name>A0A9W8YT47_9PEZI</name>
<dbReference type="AlphaFoldDB" id="A0A9W8YT47"/>
<dbReference type="GO" id="GO:0055085">
    <property type="term" value="P:transmembrane transport"/>
    <property type="evidence" value="ECO:0007669"/>
    <property type="project" value="InterPro"/>
</dbReference>
<dbReference type="EMBL" id="JAPEVB010000003">
    <property type="protein sequence ID" value="KAJ4391111.1"/>
    <property type="molecule type" value="Genomic_DNA"/>
</dbReference>
<proteinExistence type="predicted"/>
<evidence type="ECO:0000313" key="2">
    <source>
        <dbReference type="EMBL" id="KAJ4391111.1"/>
    </source>
</evidence>
<keyword evidence="3" id="KW-1185">Reference proteome</keyword>